<accession>A0A9X1V636</accession>
<dbReference type="Gene3D" id="3.40.50.10710">
    <property type="entry name" value="Metallo-hydrolase/oxidoreductase"/>
    <property type="match status" value="1"/>
</dbReference>
<dbReference type="GO" id="GO:0003723">
    <property type="term" value="F:RNA binding"/>
    <property type="evidence" value="ECO:0007669"/>
    <property type="project" value="UniProtKB-KW"/>
</dbReference>
<sequence>MKQSDSKQAVFTLYGGINVIGGTKLYVQSGESEVLFDFGSTFAPGFGSFDTVLRPRPGREVDDYMALGIIPNLPKLYAGSKEGHDLPVFISHFHLDHVGLLFLLDPSVPIYMSEPSYQLYQQLEVIGEGIGQHDDIRVFTYGQWIEWKSLRVLPLEVDHDIQGATGFFVETLSGTIAYTGDFRGHGNHPDKTEAFFQYLGAHRTHALISEGTRAGEASGRHTVPEKDMAHMLAKTMENRSAVFFTLYHRNIERIAAFAAAAQAVSRKLVLTPATLHLFRTLAPVQYEQSRPAVYVCATQAAESLPSYLTGLDVQTVNAQELANDQTAFLVELPYEHLTELVDIQPHNGAIYIHSDGVPLGAYDPAYANVTNWLQTFGVDMVSVRSTGHADPAYLQACIEQANPDVLYATHTFHPEQMPAPHSGLLVVPHIGRNYPIAPISV</sequence>
<gene>
    <name evidence="4" type="primary">rnj_1</name>
    <name evidence="4" type="ORF">MM817_00452</name>
</gene>
<evidence type="ECO:0000259" key="3">
    <source>
        <dbReference type="SMART" id="SM00849"/>
    </source>
</evidence>
<dbReference type="GO" id="GO:0004527">
    <property type="term" value="F:exonuclease activity"/>
    <property type="evidence" value="ECO:0007669"/>
    <property type="project" value="UniProtKB-KW"/>
</dbReference>
<dbReference type="RefSeq" id="WP_241711809.1">
    <property type="nucleotide sequence ID" value="NZ_JALBUF010000001.1"/>
</dbReference>
<evidence type="ECO:0000256" key="2">
    <source>
        <dbReference type="ARBA" id="ARBA00022884"/>
    </source>
</evidence>
<keyword evidence="2" id="KW-0694">RNA-binding</keyword>
<feature type="domain" description="Metallo-beta-lactamase" evidence="3">
    <location>
        <begin position="21"/>
        <end position="221"/>
    </location>
</feature>
<dbReference type="InterPro" id="IPR001279">
    <property type="entry name" value="Metallo-B-lactamas"/>
</dbReference>
<dbReference type="EC" id="3.1.-.-" evidence="4"/>
<keyword evidence="1" id="KW-0269">Exonuclease</keyword>
<organism evidence="4 5">
    <name type="scientific">Sulfoacidibacillus ferrooxidans</name>
    <dbReference type="NCBI Taxonomy" id="2005001"/>
    <lineage>
        <taxon>Bacteria</taxon>
        <taxon>Bacillati</taxon>
        <taxon>Bacillota</taxon>
        <taxon>Bacilli</taxon>
        <taxon>Bacillales</taxon>
        <taxon>Alicyclobacillaceae</taxon>
        <taxon>Sulfoacidibacillus</taxon>
    </lineage>
</organism>
<name>A0A9X1V636_9BACL</name>
<dbReference type="InterPro" id="IPR036866">
    <property type="entry name" value="RibonucZ/Hydroxyglut_hydro"/>
</dbReference>
<evidence type="ECO:0000313" key="4">
    <source>
        <dbReference type="EMBL" id="MCI0182196.1"/>
    </source>
</evidence>
<protein>
    <submittedName>
        <fullName evidence="4">Ribonuclease J</fullName>
        <ecNumber evidence="4">3.1.-.-</ecNumber>
    </submittedName>
</protein>
<dbReference type="PANTHER" id="PTHR43694">
    <property type="entry name" value="RIBONUCLEASE J"/>
    <property type="match status" value="1"/>
</dbReference>
<comment type="caution">
    <text evidence="4">The sequence shown here is derived from an EMBL/GenBank/DDBJ whole genome shotgun (WGS) entry which is preliminary data.</text>
</comment>
<dbReference type="InterPro" id="IPR042173">
    <property type="entry name" value="RNase_J_2"/>
</dbReference>
<dbReference type="EMBL" id="JALBUF010000001">
    <property type="protein sequence ID" value="MCI0182196.1"/>
    <property type="molecule type" value="Genomic_DNA"/>
</dbReference>
<reference evidence="4" key="1">
    <citation type="submission" date="2022-03" db="EMBL/GenBank/DDBJ databases">
        <title>Draft Genome Sequence of Firmicute Strain S0AB, a Heterotrophic Iron/Sulfur-Oxidizing Extreme Acidophile.</title>
        <authorList>
            <person name="Vergara E."/>
            <person name="Pakostova E."/>
            <person name="Johnson D.B."/>
            <person name="Holmes D.S."/>
        </authorList>
    </citation>
    <scope>NUCLEOTIDE SEQUENCE</scope>
    <source>
        <strain evidence="4">S0AB</strain>
    </source>
</reference>
<dbReference type="AlphaFoldDB" id="A0A9X1V636"/>
<proteinExistence type="predicted"/>
<keyword evidence="5" id="KW-1185">Reference proteome</keyword>
<keyword evidence="1" id="KW-0540">Nuclease</keyword>
<keyword evidence="4" id="KW-0378">Hydrolase</keyword>
<dbReference type="SMART" id="SM00849">
    <property type="entry name" value="Lactamase_B"/>
    <property type="match status" value="1"/>
</dbReference>
<evidence type="ECO:0000313" key="5">
    <source>
        <dbReference type="Proteomes" id="UP001139263"/>
    </source>
</evidence>
<dbReference type="Gene3D" id="3.60.15.10">
    <property type="entry name" value="Ribonuclease Z/Hydroxyacylglutathione hydrolase-like"/>
    <property type="match status" value="1"/>
</dbReference>
<dbReference type="SUPFAM" id="SSF56281">
    <property type="entry name" value="Metallo-hydrolase/oxidoreductase"/>
    <property type="match status" value="1"/>
</dbReference>
<dbReference type="PANTHER" id="PTHR43694:SF1">
    <property type="entry name" value="RIBONUCLEASE J"/>
    <property type="match status" value="1"/>
</dbReference>
<dbReference type="Proteomes" id="UP001139263">
    <property type="component" value="Unassembled WGS sequence"/>
</dbReference>
<evidence type="ECO:0000256" key="1">
    <source>
        <dbReference type="ARBA" id="ARBA00022839"/>
    </source>
</evidence>